<keyword evidence="1" id="KW-1133">Transmembrane helix</keyword>
<reference evidence="2" key="1">
    <citation type="journal article" date="2020" name="bioRxiv">
        <title>A rank-normalized archaeal taxonomy based on genome phylogeny resolves widespread incomplete and uneven classifications.</title>
        <authorList>
            <person name="Rinke C."/>
            <person name="Chuvochina M."/>
            <person name="Mussig A.J."/>
            <person name="Chaumeil P.-A."/>
            <person name="Waite D.W."/>
            <person name="Whitman W.B."/>
            <person name="Parks D.H."/>
            <person name="Hugenholtz P."/>
        </authorList>
    </citation>
    <scope>NUCLEOTIDE SEQUENCE</scope>
    <source>
        <strain evidence="2">UBA8834</strain>
    </source>
</reference>
<keyword evidence="1" id="KW-0812">Transmembrane</keyword>
<organism evidence="2 3">
    <name type="scientific">Pyrococcus horikoshii</name>
    <dbReference type="NCBI Taxonomy" id="53953"/>
    <lineage>
        <taxon>Archaea</taxon>
        <taxon>Methanobacteriati</taxon>
        <taxon>Methanobacteriota</taxon>
        <taxon>Thermococci</taxon>
        <taxon>Thermococcales</taxon>
        <taxon>Thermococcaceae</taxon>
        <taxon>Pyrococcus</taxon>
    </lineage>
</organism>
<dbReference type="GeneID" id="1443259"/>
<feature type="transmembrane region" description="Helical" evidence="1">
    <location>
        <begin position="59"/>
        <end position="79"/>
    </location>
</feature>
<comment type="caution">
    <text evidence="2">The sequence shown here is derived from an EMBL/GenBank/DDBJ whole genome shotgun (WGS) entry which is preliminary data.</text>
</comment>
<dbReference type="NCBIfam" id="TIGR00304">
    <property type="entry name" value="TIGR00304 family membrane protein"/>
    <property type="match status" value="1"/>
</dbReference>
<proteinExistence type="predicted"/>
<dbReference type="Pfam" id="PF01998">
    <property type="entry name" value="DUF131"/>
    <property type="match status" value="1"/>
</dbReference>
<protein>
    <submittedName>
        <fullName evidence="2">DUF131 domain-containing protein</fullName>
    </submittedName>
</protein>
<evidence type="ECO:0000313" key="3">
    <source>
        <dbReference type="Proteomes" id="UP000617544"/>
    </source>
</evidence>
<accession>A0A832T683</accession>
<feature type="transmembrane region" description="Helical" evidence="1">
    <location>
        <begin position="6"/>
        <end position="30"/>
    </location>
</feature>
<name>A0A832T683_PYRHR</name>
<dbReference type="AlphaFoldDB" id="A0A832T683"/>
<dbReference type="InterPro" id="IPR002849">
    <property type="entry name" value="DUF131"/>
</dbReference>
<evidence type="ECO:0000256" key="1">
    <source>
        <dbReference type="SAM" id="Phobius"/>
    </source>
</evidence>
<dbReference type="Proteomes" id="UP000617544">
    <property type="component" value="Unassembled WGS sequence"/>
</dbReference>
<gene>
    <name evidence="2" type="ORF">HA331_05620</name>
</gene>
<sequence length="83" mass="8891">MKGEALIITGIALIMIGFMLVFLGTLISAFGQPQESNVEAGGIIMIGPVPIAFGTRRGVTIAMVLALLLMLTWFLFALLSRRP</sequence>
<keyword evidence="1" id="KW-0472">Membrane</keyword>
<dbReference type="RefSeq" id="WP_010885024.1">
    <property type="nucleotide sequence ID" value="NZ_DUJN01000005.1"/>
</dbReference>
<evidence type="ECO:0000313" key="2">
    <source>
        <dbReference type="EMBL" id="HII61216.1"/>
    </source>
</evidence>
<dbReference type="EMBL" id="DUJN01000005">
    <property type="protein sequence ID" value="HII61216.1"/>
    <property type="molecule type" value="Genomic_DNA"/>
</dbReference>